<name>A0ABM9X720_9RHOB</name>
<proteinExistence type="predicted"/>
<evidence type="ECO:0000313" key="3">
    <source>
        <dbReference type="Proteomes" id="UP000003257"/>
    </source>
</evidence>
<keyword evidence="3" id="KW-1185">Reference proteome</keyword>
<organism evidence="2 3">
    <name type="scientific">Sulfitobacter indolifex HEL-45</name>
    <dbReference type="NCBI Taxonomy" id="391624"/>
    <lineage>
        <taxon>Bacteria</taxon>
        <taxon>Pseudomonadati</taxon>
        <taxon>Pseudomonadota</taxon>
        <taxon>Alphaproteobacteria</taxon>
        <taxon>Rhodobacterales</taxon>
        <taxon>Roseobacteraceae</taxon>
        <taxon>Sulfitobacter</taxon>
    </lineage>
</organism>
<comment type="caution">
    <text evidence="2">The sequence shown here is derived from an EMBL/GenBank/DDBJ whole genome shotgun (WGS) entry which is preliminary data.</text>
</comment>
<feature type="compositionally biased region" description="Basic and acidic residues" evidence="1">
    <location>
        <begin position="1"/>
        <end position="10"/>
    </location>
</feature>
<sequence length="280" mass="30171">MGRDQRKTADAKPPPRLPSAVSGGLMRAMKPAMIALILCASPSFLMADLSKQPGPVSATEAEAVVQTASVPLSFPDEVEADTPPPALETAPFTTSLRPSARPGYLPRTRWQHMRGHSLWTRAAISALKSHGKPLVDMVPADVEEWCPAYPTASDSQRRAFWVGFMSTLAKHESTYRSWAVGGGGRWYGLLQILPGTARGYKCNAGSGDGLKNGAANLSCAVRIMATTVPRDGVIAGDGRRGVGADWGPMRSASKREDMARWLRQQSYCKPLGTTRPRSRP</sequence>
<evidence type="ECO:0000256" key="1">
    <source>
        <dbReference type="SAM" id="MobiDB-lite"/>
    </source>
</evidence>
<protein>
    <submittedName>
        <fullName evidence="2">Transglycosylase SLT domain protein</fullName>
    </submittedName>
</protein>
<evidence type="ECO:0000313" key="2">
    <source>
        <dbReference type="EMBL" id="EDQ05311.1"/>
    </source>
</evidence>
<dbReference type="SUPFAM" id="SSF53955">
    <property type="entry name" value="Lysozyme-like"/>
    <property type="match status" value="1"/>
</dbReference>
<gene>
    <name evidence="2" type="ORF">OIHEL45_11228</name>
</gene>
<dbReference type="Proteomes" id="UP000003257">
    <property type="component" value="Unassembled WGS sequence"/>
</dbReference>
<feature type="region of interest" description="Disordered" evidence="1">
    <location>
        <begin position="1"/>
        <end position="22"/>
    </location>
</feature>
<dbReference type="EMBL" id="ABID01000002">
    <property type="protein sequence ID" value="EDQ05311.1"/>
    <property type="molecule type" value="Genomic_DNA"/>
</dbReference>
<dbReference type="InterPro" id="IPR023346">
    <property type="entry name" value="Lysozyme-like_dom_sf"/>
</dbReference>
<accession>A0ABM9X720</accession>
<reference evidence="2 3" key="1">
    <citation type="submission" date="2007-11" db="EMBL/GenBank/DDBJ databases">
        <authorList>
            <person name="Wagner-Dobler I."/>
            <person name="Ferriera S."/>
            <person name="Johnson J."/>
            <person name="Kravitz S."/>
            <person name="Beeson K."/>
            <person name="Sutton G."/>
            <person name="Rogers Y.-H."/>
            <person name="Friedman R."/>
            <person name="Frazier M."/>
            <person name="Venter J.C."/>
        </authorList>
    </citation>
    <scope>NUCLEOTIDE SEQUENCE [LARGE SCALE GENOMIC DNA]</scope>
    <source>
        <strain evidence="2 3">HEL-45</strain>
    </source>
</reference>